<organism evidence="1 2">
    <name type="scientific">Allacma fusca</name>
    <dbReference type="NCBI Taxonomy" id="39272"/>
    <lineage>
        <taxon>Eukaryota</taxon>
        <taxon>Metazoa</taxon>
        <taxon>Ecdysozoa</taxon>
        <taxon>Arthropoda</taxon>
        <taxon>Hexapoda</taxon>
        <taxon>Collembola</taxon>
        <taxon>Symphypleona</taxon>
        <taxon>Sminthuridae</taxon>
        <taxon>Allacma</taxon>
    </lineage>
</organism>
<dbReference type="EMBL" id="CAJVCH010526168">
    <property type="protein sequence ID" value="CAG7822349.1"/>
    <property type="molecule type" value="Genomic_DNA"/>
</dbReference>
<evidence type="ECO:0000313" key="2">
    <source>
        <dbReference type="Proteomes" id="UP000708208"/>
    </source>
</evidence>
<name>A0A8J2LGL1_9HEXA</name>
<reference evidence="1" key="1">
    <citation type="submission" date="2021-06" db="EMBL/GenBank/DDBJ databases">
        <authorList>
            <person name="Hodson N. C."/>
            <person name="Mongue J. A."/>
            <person name="Jaron S. K."/>
        </authorList>
    </citation>
    <scope>NUCLEOTIDE SEQUENCE</scope>
</reference>
<feature type="non-terminal residue" evidence="1">
    <location>
        <position position="1"/>
    </location>
</feature>
<keyword evidence="2" id="KW-1185">Reference proteome</keyword>
<proteinExistence type="predicted"/>
<evidence type="ECO:0000313" key="1">
    <source>
        <dbReference type="EMBL" id="CAG7822349.1"/>
    </source>
</evidence>
<comment type="caution">
    <text evidence="1">The sequence shown here is derived from an EMBL/GenBank/DDBJ whole genome shotgun (WGS) entry which is preliminary data.</text>
</comment>
<protein>
    <submittedName>
        <fullName evidence="1">Uncharacterized protein</fullName>
    </submittedName>
</protein>
<gene>
    <name evidence="1" type="ORF">AFUS01_LOCUS32630</name>
</gene>
<sequence>YICNITFNPLGIIKNPTIRLFSDDNLTGDHLDFHLIQTRGLADNKGCV</sequence>
<dbReference type="Proteomes" id="UP000708208">
    <property type="component" value="Unassembled WGS sequence"/>
</dbReference>
<accession>A0A8J2LGL1</accession>
<dbReference type="AlphaFoldDB" id="A0A8J2LGL1"/>